<evidence type="ECO:0000259" key="1">
    <source>
        <dbReference type="Pfam" id="PF03711"/>
    </source>
</evidence>
<dbReference type="Pfam" id="PF03711">
    <property type="entry name" value="OKR_DC_1_C"/>
    <property type="match status" value="1"/>
</dbReference>
<proteinExistence type="predicted"/>
<dbReference type="InterPro" id="IPR015422">
    <property type="entry name" value="PyrdxlP-dep_Trfase_small"/>
</dbReference>
<dbReference type="EMBL" id="QORE01002786">
    <property type="protein sequence ID" value="RCI69723.1"/>
    <property type="molecule type" value="Genomic_DNA"/>
</dbReference>
<dbReference type="PANTHER" id="PTHR45229">
    <property type="entry name" value="CONSTITUTIVE ORNITHINE DECARBOXYLASE"/>
    <property type="match status" value="1"/>
</dbReference>
<dbReference type="Proteomes" id="UP000253594">
    <property type="component" value="Unassembled WGS sequence"/>
</dbReference>
<dbReference type="InterPro" id="IPR008286">
    <property type="entry name" value="Prn/Lys/Arg_de-COase_C"/>
</dbReference>
<feature type="non-terminal residue" evidence="2">
    <location>
        <position position="108"/>
    </location>
</feature>
<reference evidence="2 3" key="1">
    <citation type="submission" date="2018-07" db="EMBL/GenBank/DDBJ databases">
        <title>Mechanisms of high-level aminoglycoside resistance among Gram-negative pathogens in Brazil.</title>
        <authorList>
            <person name="Ballaben A.S."/>
            <person name="Darini A.L.C."/>
            <person name="Doi Y."/>
        </authorList>
    </citation>
    <scope>NUCLEOTIDE SEQUENCE [LARGE SCALE GENOMIC DNA]</scope>
    <source>
        <strain evidence="2 3">B2-305</strain>
    </source>
</reference>
<dbReference type="Gene3D" id="3.90.1150.10">
    <property type="entry name" value="Aspartate Aminotransferase, domain 1"/>
    <property type="match status" value="1"/>
</dbReference>
<dbReference type="GO" id="GO:0016831">
    <property type="term" value="F:carboxy-lyase activity"/>
    <property type="evidence" value="ECO:0007669"/>
    <property type="project" value="InterPro"/>
</dbReference>
<dbReference type="GO" id="GO:0030170">
    <property type="term" value="F:pyridoxal phosphate binding"/>
    <property type="evidence" value="ECO:0007669"/>
    <property type="project" value="TreeGrafter"/>
</dbReference>
<dbReference type="InterPro" id="IPR011193">
    <property type="entry name" value="Orn/lys/arg_de-COase"/>
</dbReference>
<sequence length="108" mass="12060">LRRPGIAPLRTGDYRFLLLFPQGARAEHAQPLVDRLCEFKRRHDDNAPLKQVLPELLDSSPLYRYIGLRELCAMIHEASLRLHLTALADAAARAAGHAALAPVSYTHL</sequence>
<feature type="domain" description="Orn/Lys/Arg decarboxylase C-terminal" evidence="1">
    <location>
        <begin position="53"/>
        <end position="103"/>
    </location>
</feature>
<dbReference type="GO" id="GO:0005829">
    <property type="term" value="C:cytosol"/>
    <property type="evidence" value="ECO:0007669"/>
    <property type="project" value="TreeGrafter"/>
</dbReference>
<evidence type="ECO:0000313" key="2">
    <source>
        <dbReference type="EMBL" id="RCI69723.1"/>
    </source>
</evidence>
<accession>A0A367LY83</accession>
<dbReference type="AlphaFoldDB" id="A0A367LY83"/>
<dbReference type="PANTHER" id="PTHR45229:SF3">
    <property type="entry name" value="BIODEGRADATIVE ARGININE DECARBOXYLASE"/>
    <property type="match status" value="1"/>
</dbReference>
<comment type="caution">
    <text evidence="2">The sequence shown here is derived from an EMBL/GenBank/DDBJ whole genome shotgun (WGS) entry which is preliminary data.</text>
</comment>
<dbReference type="GO" id="GO:0006520">
    <property type="term" value="P:amino acid metabolic process"/>
    <property type="evidence" value="ECO:0007669"/>
    <property type="project" value="InterPro"/>
</dbReference>
<name>A0A367LY83_PSEAI</name>
<feature type="non-terminal residue" evidence="2">
    <location>
        <position position="1"/>
    </location>
</feature>
<gene>
    <name evidence="2" type="ORF">DT376_38425</name>
</gene>
<organism evidence="2 3">
    <name type="scientific">Pseudomonas aeruginosa</name>
    <dbReference type="NCBI Taxonomy" id="287"/>
    <lineage>
        <taxon>Bacteria</taxon>
        <taxon>Pseudomonadati</taxon>
        <taxon>Pseudomonadota</taxon>
        <taxon>Gammaproteobacteria</taxon>
        <taxon>Pseudomonadales</taxon>
        <taxon>Pseudomonadaceae</taxon>
        <taxon>Pseudomonas</taxon>
    </lineage>
</organism>
<protein>
    <submittedName>
        <fullName evidence="2">Lysine decarboxylase</fullName>
    </submittedName>
</protein>
<evidence type="ECO:0000313" key="3">
    <source>
        <dbReference type="Proteomes" id="UP000253594"/>
    </source>
</evidence>